<protein>
    <submittedName>
        <fullName evidence="3">CAP domain-containing protein</fullName>
    </submittedName>
</protein>
<gene>
    <name evidence="3" type="ORF">KYE46_14550</name>
</gene>
<evidence type="ECO:0000256" key="1">
    <source>
        <dbReference type="SAM" id="SignalP"/>
    </source>
</evidence>
<name>A0A8F6TVB9_9RHOB</name>
<evidence type="ECO:0000313" key="3">
    <source>
        <dbReference type="EMBL" id="QXT39133.1"/>
    </source>
</evidence>
<accession>A0A8F6TVB9</accession>
<keyword evidence="4" id="KW-1185">Reference proteome</keyword>
<dbReference type="PANTHER" id="PTHR31157:SF1">
    <property type="entry name" value="SCP DOMAIN-CONTAINING PROTEIN"/>
    <property type="match status" value="1"/>
</dbReference>
<feature type="signal peptide" evidence="1">
    <location>
        <begin position="1"/>
        <end position="17"/>
    </location>
</feature>
<dbReference type="Pfam" id="PF00188">
    <property type="entry name" value="CAP"/>
    <property type="match status" value="1"/>
</dbReference>
<dbReference type="AlphaFoldDB" id="A0A8F6TVB9"/>
<reference evidence="3 4" key="1">
    <citation type="submission" date="2021-07" db="EMBL/GenBank/DDBJ databases">
        <title>A novel Jannaschia species isolated from marine dinoflagellate Ceratoperidinium margalefii.</title>
        <authorList>
            <person name="Jiang Y."/>
            <person name="Li Z."/>
        </authorList>
    </citation>
    <scope>NUCLEOTIDE SEQUENCE [LARGE SCALE GENOMIC DNA]</scope>
    <source>
        <strain evidence="3 4">J12C1-MA-4</strain>
    </source>
</reference>
<dbReference type="PANTHER" id="PTHR31157">
    <property type="entry name" value="SCP DOMAIN-CONTAINING PROTEIN"/>
    <property type="match status" value="1"/>
</dbReference>
<sequence length="166" mass="17005">MKLRIATALVSLSLALAACTPTATTTSTGTTAAGVQRLSLGASVDIAAVGARLSALRAQQGLVRPLAHSAALQAAAQAHADDMARTGNLSHRGSNGSTLTSRMRAAGYSTCFGAENIAAGQPDTATVFRDWMASSGHRRNILAAQATQYGYARTNGFSVLVLGRNC</sequence>
<feature type="chain" id="PRO_5034626238" evidence="1">
    <location>
        <begin position="18"/>
        <end position="166"/>
    </location>
</feature>
<organism evidence="3 4">
    <name type="scientific">Gymnodinialimonas ceratoperidinii</name>
    <dbReference type="NCBI Taxonomy" id="2856823"/>
    <lineage>
        <taxon>Bacteria</taxon>
        <taxon>Pseudomonadati</taxon>
        <taxon>Pseudomonadota</taxon>
        <taxon>Alphaproteobacteria</taxon>
        <taxon>Rhodobacterales</taxon>
        <taxon>Paracoccaceae</taxon>
        <taxon>Gymnodinialimonas</taxon>
    </lineage>
</organism>
<keyword evidence="1" id="KW-0732">Signal</keyword>
<dbReference type="InterPro" id="IPR014044">
    <property type="entry name" value="CAP_dom"/>
</dbReference>
<evidence type="ECO:0000259" key="2">
    <source>
        <dbReference type="Pfam" id="PF00188"/>
    </source>
</evidence>
<dbReference type="RefSeq" id="WP_219001492.1">
    <property type="nucleotide sequence ID" value="NZ_CP079194.1"/>
</dbReference>
<dbReference type="EMBL" id="CP079194">
    <property type="protein sequence ID" value="QXT39133.1"/>
    <property type="molecule type" value="Genomic_DNA"/>
</dbReference>
<dbReference type="Proteomes" id="UP000825009">
    <property type="component" value="Chromosome"/>
</dbReference>
<dbReference type="PROSITE" id="PS51257">
    <property type="entry name" value="PROKAR_LIPOPROTEIN"/>
    <property type="match status" value="1"/>
</dbReference>
<feature type="domain" description="SCP" evidence="2">
    <location>
        <begin position="55"/>
        <end position="154"/>
    </location>
</feature>
<dbReference type="CDD" id="cd05379">
    <property type="entry name" value="CAP_bacterial"/>
    <property type="match status" value="1"/>
</dbReference>
<dbReference type="KEGG" id="gce:KYE46_14550"/>
<evidence type="ECO:0000313" key="4">
    <source>
        <dbReference type="Proteomes" id="UP000825009"/>
    </source>
</evidence>
<proteinExistence type="predicted"/>